<dbReference type="Proteomes" id="UP000507470">
    <property type="component" value="Unassembled WGS sequence"/>
</dbReference>
<reference evidence="1 2" key="1">
    <citation type="submission" date="2020-06" db="EMBL/GenBank/DDBJ databases">
        <authorList>
            <person name="Li R."/>
            <person name="Bekaert M."/>
        </authorList>
    </citation>
    <scope>NUCLEOTIDE SEQUENCE [LARGE SCALE GENOMIC DNA]</scope>
    <source>
        <strain evidence="2">wild</strain>
    </source>
</reference>
<dbReference type="EMBL" id="CACVKT020003371">
    <property type="protein sequence ID" value="CAC5383442.1"/>
    <property type="molecule type" value="Genomic_DNA"/>
</dbReference>
<name>A0A6J8BIB2_MYTCO</name>
<accession>A0A6J8BIB2</accession>
<evidence type="ECO:0000313" key="2">
    <source>
        <dbReference type="Proteomes" id="UP000507470"/>
    </source>
</evidence>
<gene>
    <name evidence="1" type="ORF">MCOR_19187</name>
</gene>
<organism evidence="1 2">
    <name type="scientific">Mytilus coruscus</name>
    <name type="common">Sea mussel</name>
    <dbReference type="NCBI Taxonomy" id="42192"/>
    <lineage>
        <taxon>Eukaryota</taxon>
        <taxon>Metazoa</taxon>
        <taxon>Spiralia</taxon>
        <taxon>Lophotrochozoa</taxon>
        <taxon>Mollusca</taxon>
        <taxon>Bivalvia</taxon>
        <taxon>Autobranchia</taxon>
        <taxon>Pteriomorphia</taxon>
        <taxon>Mytilida</taxon>
        <taxon>Mytiloidea</taxon>
        <taxon>Mytilidae</taxon>
        <taxon>Mytilinae</taxon>
        <taxon>Mytilus</taxon>
    </lineage>
</organism>
<dbReference type="InterPro" id="IPR013783">
    <property type="entry name" value="Ig-like_fold"/>
</dbReference>
<evidence type="ECO:0008006" key="3">
    <source>
        <dbReference type="Google" id="ProtNLM"/>
    </source>
</evidence>
<keyword evidence="2" id="KW-1185">Reference proteome</keyword>
<dbReference type="AlphaFoldDB" id="A0A6J8BIB2"/>
<protein>
    <recommendedName>
        <fullName evidence="3">Ig-like domain-containing protein</fullName>
    </recommendedName>
</protein>
<proteinExistence type="predicted"/>
<dbReference type="Gene3D" id="2.60.40.10">
    <property type="entry name" value="Immunoglobulins"/>
    <property type="match status" value="1"/>
</dbReference>
<sequence length="275" mass="31092">MEVKLKLIITKLFIFIWGFPIRFYSCNNDLQPVTHLHWTITKLPVVFHSTVTLSCKVPTSMQCCTKTRKWKGGNPPKVLLYNGSSTNSSKYLEELKQNGFNLVILNFNKEDMNVNYSCHYNFLSFSKNLTLAEESYTIEPKDKTVSLRYDNNTGKVAVNITIEEVYPFPQCRAVFRDVNISANVSGVKIGLAYHLSILSAFILNNETCIGKFKLTCQVRSSNHLLADEDLHNICESSKTVTGEISGCQCCCCSAIIIHVTVFSISQFILFELNLL</sequence>
<evidence type="ECO:0000313" key="1">
    <source>
        <dbReference type="EMBL" id="CAC5383442.1"/>
    </source>
</evidence>